<dbReference type="GO" id="GO:0006412">
    <property type="term" value="P:translation"/>
    <property type="evidence" value="ECO:0007669"/>
    <property type="project" value="UniProtKB-UniRule"/>
</dbReference>
<evidence type="ECO:0000256" key="3">
    <source>
        <dbReference type="ARBA" id="ARBA00022884"/>
    </source>
</evidence>
<proteinExistence type="inferred from homology"/>
<organism evidence="10 11">
    <name type="scientific">candidate division KSB3 bacterium</name>
    <dbReference type="NCBI Taxonomy" id="2044937"/>
    <lineage>
        <taxon>Bacteria</taxon>
        <taxon>candidate division KSB3</taxon>
    </lineage>
</organism>
<protein>
    <recommendedName>
        <fullName evidence="6 7">Large ribosomal subunit protein uL3</fullName>
    </recommendedName>
</protein>
<evidence type="ECO:0000256" key="8">
    <source>
        <dbReference type="RuleBase" id="RU003905"/>
    </source>
</evidence>
<dbReference type="Pfam" id="PF00297">
    <property type="entry name" value="Ribosomal_L3"/>
    <property type="match status" value="1"/>
</dbReference>
<dbReference type="InterPro" id="IPR009000">
    <property type="entry name" value="Transl_B-barrel_sf"/>
</dbReference>
<evidence type="ECO:0000313" key="10">
    <source>
        <dbReference type="EMBL" id="MBD3323692.1"/>
    </source>
</evidence>
<comment type="caution">
    <text evidence="10">The sequence shown here is derived from an EMBL/GenBank/DDBJ whole genome shotgun (WGS) entry which is preliminary data.</text>
</comment>
<dbReference type="InterPro" id="IPR019927">
    <property type="entry name" value="Ribosomal_uL3_bac/org-type"/>
</dbReference>
<dbReference type="Proteomes" id="UP000649604">
    <property type="component" value="Unassembled WGS sequence"/>
</dbReference>
<dbReference type="InterPro" id="IPR000597">
    <property type="entry name" value="Ribosomal_uL3"/>
</dbReference>
<dbReference type="AlphaFoldDB" id="A0A9D5JTI2"/>
<reference evidence="10" key="1">
    <citation type="submission" date="2019-11" db="EMBL/GenBank/DDBJ databases">
        <title>Microbial mats filling the niche in hypersaline microbial mats.</title>
        <authorList>
            <person name="Wong H.L."/>
            <person name="Macleod F.I."/>
            <person name="White R.A. III"/>
            <person name="Burns B.P."/>
        </authorList>
    </citation>
    <scope>NUCLEOTIDE SEQUENCE</scope>
    <source>
        <strain evidence="10">Rbin_158</strain>
    </source>
</reference>
<gene>
    <name evidence="7 10" type="primary">rplC</name>
    <name evidence="10" type="ORF">GF339_03850</name>
</gene>
<evidence type="ECO:0000313" key="11">
    <source>
        <dbReference type="Proteomes" id="UP000649604"/>
    </source>
</evidence>
<dbReference type="EMBL" id="WJJP01000117">
    <property type="protein sequence ID" value="MBD3323692.1"/>
    <property type="molecule type" value="Genomic_DNA"/>
</dbReference>
<dbReference type="FunFam" id="2.40.30.10:FF:000004">
    <property type="entry name" value="50S ribosomal protein L3"/>
    <property type="match status" value="1"/>
</dbReference>
<comment type="similarity">
    <text evidence="1 7 8">Belongs to the universal ribosomal protein uL3 family.</text>
</comment>
<evidence type="ECO:0000256" key="4">
    <source>
        <dbReference type="ARBA" id="ARBA00022980"/>
    </source>
</evidence>
<dbReference type="PANTHER" id="PTHR11229:SF16">
    <property type="entry name" value="LARGE RIBOSOMAL SUBUNIT PROTEIN UL3C"/>
    <property type="match status" value="1"/>
</dbReference>
<dbReference type="PROSITE" id="PS00474">
    <property type="entry name" value="RIBOSOMAL_L3"/>
    <property type="match status" value="1"/>
</dbReference>
<dbReference type="PANTHER" id="PTHR11229">
    <property type="entry name" value="50S RIBOSOMAL PROTEIN L3"/>
    <property type="match status" value="1"/>
</dbReference>
<keyword evidence="2 7" id="KW-0699">rRNA-binding</keyword>
<evidence type="ECO:0000256" key="1">
    <source>
        <dbReference type="ARBA" id="ARBA00006540"/>
    </source>
</evidence>
<dbReference type="Gene3D" id="3.30.160.810">
    <property type="match status" value="1"/>
</dbReference>
<dbReference type="HAMAP" id="MF_01325_B">
    <property type="entry name" value="Ribosomal_uL3_B"/>
    <property type="match status" value="1"/>
</dbReference>
<name>A0A9D5JTI2_9BACT</name>
<dbReference type="InterPro" id="IPR019926">
    <property type="entry name" value="Ribosomal_uL3_CS"/>
</dbReference>
<evidence type="ECO:0000256" key="5">
    <source>
        <dbReference type="ARBA" id="ARBA00023274"/>
    </source>
</evidence>
<keyword evidence="4 7" id="KW-0689">Ribosomal protein</keyword>
<dbReference type="GO" id="GO:0019843">
    <property type="term" value="F:rRNA binding"/>
    <property type="evidence" value="ECO:0007669"/>
    <property type="project" value="UniProtKB-UniRule"/>
</dbReference>
<evidence type="ECO:0000256" key="2">
    <source>
        <dbReference type="ARBA" id="ARBA00022730"/>
    </source>
</evidence>
<comment type="function">
    <text evidence="7 9">One of the primary rRNA binding proteins, it binds directly near the 3'-end of the 23S rRNA, where it nucleates assembly of the 50S subunit.</text>
</comment>
<accession>A0A9D5JTI2</accession>
<evidence type="ECO:0000256" key="6">
    <source>
        <dbReference type="ARBA" id="ARBA00035243"/>
    </source>
</evidence>
<sequence>MPIGILGRKVGMTQVFDEDNNSIPVAVVEAGPCPVVQKKTVETDDYNAIQLGFLDQKRQRVKKPKLGHFDKANAPAKRYLREIRLDNDEIQAYEVGQEIKAEIFAPGDYIDVTGYTKGRGFTGVMKRWGFHGSATRTHGTHEYFRHGGAIGSSASPSRVFKGRKMPGRKGNNRVTIQNLQVIEVRPEHNLLLVKGSVPGAANGLLIIRKAKKKSHKSSS</sequence>
<keyword evidence="5 7" id="KW-0687">Ribonucleoprotein</keyword>
<dbReference type="NCBIfam" id="TIGR03625">
    <property type="entry name" value="L3_bact"/>
    <property type="match status" value="1"/>
</dbReference>
<evidence type="ECO:0000256" key="7">
    <source>
        <dbReference type="HAMAP-Rule" id="MF_01325"/>
    </source>
</evidence>
<dbReference type="GO" id="GO:0022625">
    <property type="term" value="C:cytosolic large ribosomal subunit"/>
    <property type="evidence" value="ECO:0007669"/>
    <property type="project" value="TreeGrafter"/>
</dbReference>
<dbReference type="SUPFAM" id="SSF50447">
    <property type="entry name" value="Translation proteins"/>
    <property type="match status" value="1"/>
</dbReference>
<keyword evidence="3 7" id="KW-0694">RNA-binding</keyword>
<dbReference type="GO" id="GO:0003735">
    <property type="term" value="F:structural constituent of ribosome"/>
    <property type="evidence" value="ECO:0007669"/>
    <property type="project" value="UniProtKB-UniRule"/>
</dbReference>
<dbReference type="Gene3D" id="2.40.30.10">
    <property type="entry name" value="Translation factors"/>
    <property type="match status" value="1"/>
</dbReference>
<dbReference type="FunFam" id="3.30.160.810:FF:000001">
    <property type="entry name" value="50S ribosomal protein L3"/>
    <property type="match status" value="1"/>
</dbReference>
<evidence type="ECO:0000256" key="9">
    <source>
        <dbReference type="RuleBase" id="RU003906"/>
    </source>
</evidence>
<comment type="subunit">
    <text evidence="7 9">Part of the 50S ribosomal subunit. Forms a cluster with proteins L14 and L19.</text>
</comment>